<evidence type="ECO:0000313" key="2">
    <source>
        <dbReference type="EMBL" id="SHI71544.1"/>
    </source>
</evidence>
<keyword evidence="1" id="KW-0812">Transmembrane</keyword>
<protein>
    <submittedName>
        <fullName evidence="2">Uncharacterized protein</fullName>
    </submittedName>
</protein>
<evidence type="ECO:0000256" key="1">
    <source>
        <dbReference type="SAM" id="Phobius"/>
    </source>
</evidence>
<accession>A0A1M6DE39</accession>
<keyword evidence="1" id="KW-1133">Transmembrane helix</keyword>
<dbReference type="EMBL" id="FQZB01000004">
    <property type="protein sequence ID" value="SHI71544.1"/>
    <property type="molecule type" value="Genomic_DNA"/>
</dbReference>
<keyword evidence="1" id="KW-0472">Membrane</keyword>
<dbReference type="STRING" id="1121302.SAMN02745163_00704"/>
<organism evidence="2 3">
    <name type="scientific">Clostridium cavendishii DSM 21758</name>
    <dbReference type="NCBI Taxonomy" id="1121302"/>
    <lineage>
        <taxon>Bacteria</taxon>
        <taxon>Bacillati</taxon>
        <taxon>Bacillota</taxon>
        <taxon>Clostridia</taxon>
        <taxon>Eubacteriales</taxon>
        <taxon>Clostridiaceae</taxon>
        <taxon>Clostridium</taxon>
    </lineage>
</organism>
<dbReference type="AlphaFoldDB" id="A0A1M6DE39"/>
<sequence>MVKIKEVVKSILEYVKKYEVEKFTYEDRIGIKLFLFISIVLTILSIVYTAVYSKAGYSQLSSHRGTIRGGIGYIKAVADYLGDGIGAFIVCITFLTTTIWCIGWLTKNSSHKKKNIKKENV</sequence>
<evidence type="ECO:0000313" key="3">
    <source>
        <dbReference type="Proteomes" id="UP000184310"/>
    </source>
</evidence>
<reference evidence="2 3" key="1">
    <citation type="submission" date="2016-11" db="EMBL/GenBank/DDBJ databases">
        <authorList>
            <person name="Jaros S."/>
            <person name="Januszkiewicz K."/>
            <person name="Wedrychowicz H."/>
        </authorList>
    </citation>
    <scope>NUCLEOTIDE SEQUENCE [LARGE SCALE GENOMIC DNA]</scope>
    <source>
        <strain evidence="2 3">DSM 21758</strain>
    </source>
</reference>
<feature type="transmembrane region" description="Helical" evidence="1">
    <location>
        <begin position="85"/>
        <end position="105"/>
    </location>
</feature>
<keyword evidence="3" id="KW-1185">Reference proteome</keyword>
<feature type="transmembrane region" description="Helical" evidence="1">
    <location>
        <begin position="33"/>
        <end position="52"/>
    </location>
</feature>
<gene>
    <name evidence="2" type="ORF">SAMN02745163_00704</name>
</gene>
<proteinExistence type="predicted"/>
<dbReference type="Proteomes" id="UP000184310">
    <property type="component" value="Unassembled WGS sequence"/>
</dbReference>
<name>A0A1M6DE39_9CLOT</name>
<dbReference type="RefSeq" id="WP_072985287.1">
    <property type="nucleotide sequence ID" value="NZ_FQZB01000004.1"/>
</dbReference>